<dbReference type="InterPro" id="IPR020891">
    <property type="entry name" value="UPF0758_CS"/>
</dbReference>
<keyword evidence="2" id="KW-0645">Protease</keyword>
<evidence type="ECO:0000259" key="7">
    <source>
        <dbReference type="PROSITE" id="PS50249"/>
    </source>
</evidence>
<evidence type="ECO:0000256" key="4">
    <source>
        <dbReference type="ARBA" id="ARBA00022801"/>
    </source>
</evidence>
<dbReference type="InterPro" id="IPR037518">
    <property type="entry name" value="MPN"/>
</dbReference>
<dbReference type="NCBIfam" id="TIGR00608">
    <property type="entry name" value="radc"/>
    <property type="match status" value="1"/>
</dbReference>
<dbReference type="CDD" id="cd08071">
    <property type="entry name" value="MPN_DUF2466"/>
    <property type="match status" value="1"/>
</dbReference>
<dbReference type="RefSeq" id="WP_115151063.1">
    <property type="nucleotide sequence ID" value="NZ_UGPP01000001.1"/>
</dbReference>
<proteinExistence type="inferred from homology"/>
<keyword evidence="4" id="KW-0378">Hydrolase</keyword>
<dbReference type="InterPro" id="IPR001405">
    <property type="entry name" value="UPF0758"/>
</dbReference>
<evidence type="ECO:0000256" key="5">
    <source>
        <dbReference type="ARBA" id="ARBA00022833"/>
    </source>
</evidence>
<keyword evidence="5" id="KW-0862">Zinc</keyword>
<evidence type="ECO:0000313" key="8">
    <source>
        <dbReference type="EMBL" id="STY70432.1"/>
    </source>
</evidence>
<accession>A0A378NPY4</accession>
<dbReference type="GO" id="GO:0046872">
    <property type="term" value="F:metal ion binding"/>
    <property type="evidence" value="ECO:0007669"/>
    <property type="project" value="UniProtKB-KW"/>
</dbReference>
<keyword evidence="6" id="KW-0482">Metalloprotease</keyword>
<evidence type="ECO:0000256" key="2">
    <source>
        <dbReference type="ARBA" id="ARBA00022670"/>
    </source>
</evidence>
<dbReference type="GO" id="GO:0006508">
    <property type="term" value="P:proteolysis"/>
    <property type="evidence" value="ECO:0007669"/>
    <property type="project" value="UniProtKB-KW"/>
</dbReference>
<keyword evidence="3" id="KW-0479">Metal-binding</keyword>
<dbReference type="PROSITE" id="PS01302">
    <property type="entry name" value="UPF0758"/>
    <property type="match status" value="1"/>
</dbReference>
<dbReference type="GO" id="GO:0008237">
    <property type="term" value="F:metallopeptidase activity"/>
    <property type="evidence" value="ECO:0007669"/>
    <property type="project" value="UniProtKB-KW"/>
</dbReference>
<feature type="domain" description="MPN" evidence="7">
    <location>
        <begin position="77"/>
        <end position="198"/>
    </location>
</feature>
<dbReference type="EMBL" id="UGPP01000001">
    <property type="protein sequence ID" value="STY70432.1"/>
    <property type="molecule type" value="Genomic_DNA"/>
</dbReference>
<dbReference type="InterPro" id="IPR025657">
    <property type="entry name" value="RadC_JAB"/>
</dbReference>
<sequence>MNLQNLSDEELLSNFVPIKSAENLLREYNSIYDVMLNTTKAELKSINGMTENRLNKILSIREILKRMQDYRTKELSLIRTTNDAINYFEFLQDKQVEELWIAVLNTKNNVVLSRCISRGTVNMSVVNPREIFNVAIKNMASAIIIAHNHPSGDSMPSNEDISLTKKVMNVSEMLGIDFLDHVIIAKRGSISLRKEGYVKFD</sequence>
<dbReference type="AlphaFoldDB" id="A0A378NPY4"/>
<evidence type="ECO:0000313" key="9">
    <source>
        <dbReference type="Proteomes" id="UP000255234"/>
    </source>
</evidence>
<organism evidence="8 9">
    <name type="scientific">Megamonas hypermegale</name>
    <dbReference type="NCBI Taxonomy" id="158847"/>
    <lineage>
        <taxon>Bacteria</taxon>
        <taxon>Bacillati</taxon>
        <taxon>Bacillota</taxon>
        <taxon>Negativicutes</taxon>
        <taxon>Selenomonadales</taxon>
        <taxon>Selenomonadaceae</taxon>
        <taxon>Megamonas</taxon>
    </lineage>
</organism>
<dbReference type="Pfam" id="PF04002">
    <property type="entry name" value="RadC"/>
    <property type="match status" value="1"/>
</dbReference>
<evidence type="ECO:0000256" key="1">
    <source>
        <dbReference type="ARBA" id="ARBA00010243"/>
    </source>
</evidence>
<dbReference type="Gene3D" id="3.40.140.10">
    <property type="entry name" value="Cytidine Deaminase, domain 2"/>
    <property type="match status" value="1"/>
</dbReference>
<gene>
    <name evidence="8" type="ORF">NCTC10571_00569</name>
</gene>
<dbReference type="PANTHER" id="PTHR30471:SF3">
    <property type="entry name" value="UPF0758 PROTEIN YEES-RELATED"/>
    <property type="match status" value="1"/>
</dbReference>
<dbReference type="PROSITE" id="PS50249">
    <property type="entry name" value="MPN"/>
    <property type="match status" value="1"/>
</dbReference>
<evidence type="ECO:0000256" key="6">
    <source>
        <dbReference type="ARBA" id="ARBA00023049"/>
    </source>
</evidence>
<protein>
    <submittedName>
        <fullName evidence="8">DNA repair protein RadC</fullName>
    </submittedName>
</protein>
<name>A0A378NPY4_9FIRM</name>
<reference evidence="8 9" key="1">
    <citation type="submission" date="2018-06" db="EMBL/GenBank/DDBJ databases">
        <authorList>
            <consortium name="Pathogen Informatics"/>
            <person name="Doyle S."/>
        </authorList>
    </citation>
    <scope>NUCLEOTIDE SEQUENCE [LARGE SCALE GENOMIC DNA]</scope>
    <source>
        <strain evidence="8 9">NCTC10571</strain>
    </source>
</reference>
<comment type="similarity">
    <text evidence="1">Belongs to the UPF0758 family.</text>
</comment>
<dbReference type="PANTHER" id="PTHR30471">
    <property type="entry name" value="DNA REPAIR PROTEIN RADC"/>
    <property type="match status" value="1"/>
</dbReference>
<dbReference type="Proteomes" id="UP000255234">
    <property type="component" value="Unassembled WGS sequence"/>
</dbReference>
<evidence type="ECO:0000256" key="3">
    <source>
        <dbReference type="ARBA" id="ARBA00022723"/>
    </source>
</evidence>